<feature type="region of interest" description="Disordered" evidence="1">
    <location>
        <begin position="93"/>
        <end position="136"/>
    </location>
</feature>
<dbReference type="AlphaFoldDB" id="A0A2H1V8P6"/>
<protein>
    <submittedName>
        <fullName evidence="2">SFRICE_022147</fullName>
    </submittedName>
</protein>
<proteinExistence type="predicted"/>
<reference evidence="2" key="1">
    <citation type="submission" date="2016-07" db="EMBL/GenBank/DDBJ databases">
        <authorList>
            <person name="Bretaudeau A."/>
        </authorList>
    </citation>
    <scope>NUCLEOTIDE SEQUENCE</scope>
    <source>
        <strain evidence="2">Rice</strain>
        <tissue evidence="2">Whole body</tissue>
    </source>
</reference>
<evidence type="ECO:0000313" key="2">
    <source>
        <dbReference type="EMBL" id="SOQ36782.1"/>
    </source>
</evidence>
<organism evidence="2">
    <name type="scientific">Spodoptera frugiperda</name>
    <name type="common">Fall armyworm</name>
    <dbReference type="NCBI Taxonomy" id="7108"/>
    <lineage>
        <taxon>Eukaryota</taxon>
        <taxon>Metazoa</taxon>
        <taxon>Ecdysozoa</taxon>
        <taxon>Arthropoda</taxon>
        <taxon>Hexapoda</taxon>
        <taxon>Insecta</taxon>
        <taxon>Pterygota</taxon>
        <taxon>Neoptera</taxon>
        <taxon>Endopterygota</taxon>
        <taxon>Lepidoptera</taxon>
        <taxon>Glossata</taxon>
        <taxon>Ditrysia</taxon>
        <taxon>Noctuoidea</taxon>
        <taxon>Noctuidae</taxon>
        <taxon>Amphipyrinae</taxon>
        <taxon>Spodoptera</taxon>
    </lineage>
</organism>
<accession>A0A2H1V8P6</accession>
<feature type="compositionally biased region" description="Basic and acidic residues" evidence="1">
    <location>
        <begin position="156"/>
        <end position="172"/>
    </location>
</feature>
<name>A0A2H1V8P6_SPOFR</name>
<gene>
    <name evidence="2" type="ORF">SFRICE_022147</name>
</gene>
<evidence type="ECO:0000256" key="1">
    <source>
        <dbReference type="SAM" id="MobiDB-lite"/>
    </source>
</evidence>
<feature type="region of interest" description="Disordered" evidence="1">
    <location>
        <begin position="156"/>
        <end position="178"/>
    </location>
</feature>
<dbReference type="EMBL" id="ODYU01001063">
    <property type="protein sequence ID" value="SOQ36782.1"/>
    <property type="molecule type" value="Genomic_DNA"/>
</dbReference>
<sequence length="231" mass="25188">MTVTLGLNMRLISSLSSNVFWRRISIHGLIIGNRANLSLSFAQQVARCGRGRRDLAPRRDIPDHHVAEKDSKLRSYLANERDLELGAWSHAGHAPHGHGHASPLYASPPRTPVSDLCSPTQPALPPSFGSQPPSLTSVQPVLTDTHFNRDTHMRIILGRDSKPPQDRSESKSKRNGIVTNPAMRLVANVRNGLDNAAANIRRTGVALAASASSANPAVKTNAFQWRKETPL</sequence>